<dbReference type="KEGG" id="acan:ACA1_378220"/>
<dbReference type="HAMAP" id="MF_01337_A">
    <property type="entry name" value="Ribosomal_uL18_A"/>
    <property type="match status" value="1"/>
</dbReference>
<dbReference type="GO" id="GO:0000027">
    <property type="term" value="P:ribosomal large subunit assembly"/>
    <property type="evidence" value="ECO:0007669"/>
    <property type="project" value="TreeGrafter"/>
</dbReference>
<evidence type="ECO:0000256" key="2">
    <source>
        <dbReference type="ARBA" id="ARBA00007116"/>
    </source>
</evidence>
<protein>
    <submittedName>
        <fullName evidence="8">Ribosomal L18p/L5e family</fullName>
    </submittedName>
</protein>
<dbReference type="RefSeq" id="XP_004337717.1">
    <property type="nucleotide sequence ID" value="XM_004337669.1"/>
</dbReference>
<dbReference type="InterPro" id="IPR057268">
    <property type="entry name" value="Ribosomal_L18"/>
</dbReference>
<gene>
    <name evidence="8" type="ORF">ACA1_378220</name>
</gene>
<dbReference type="PANTHER" id="PTHR23410:SF12">
    <property type="entry name" value="LARGE RIBOSOMAL SUBUNIT PROTEIN UL18"/>
    <property type="match status" value="1"/>
</dbReference>
<evidence type="ECO:0000313" key="9">
    <source>
        <dbReference type="Proteomes" id="UP000011083"/>
    </source>
</evidence>
<dbReference type="GeneID" id="14916344"/>
<feature type="region of interest" description="Disordered" evidence="6">
    <location>
        <begin position="252"/>
        <end position="291"/>
    </location>
</feature>
<dbReference type="CDD" id="cd00432">
    <property type="entry name" value="Ribosomal_L18_L5e"/>
    <property type="match status" value="1"/>
</dbReference>
<dbReference type="PRINTS" id="PR00058">
    <property type="entry name" value="RIBOSOMALL5"/>
</dbReference>
<keyword evidence="4" id="KW-0689">Ribosomal protein</keyword>
<dbReference type="OrthoDB" id="1618453at2759"/>
<evidence type="ECO:0000256" key="6">
    <source>
        <dbReference type="SAM" id="MobiDB-lite"/>
    </source>
</evidence>
<dbReference type="GO" id="GO:0022625">
    <property type="term" value="C:cytosolic large ribosomal subunit"/>
    <property type="evidence" value="ECO:0007669"/>
    <property type="project" value="TreeGrafter"/>
</dbReference>
<sequence>MGFVKVVKNRSYFKRYQVKYRRRREGKTDYQARNKMIIQAKNKYNTPKYRLVVRVTNKDIICQIAYAKIKGDMIMTAAYSHELPRYGLKTGLTNYAACYATGLLLARRHLTKLNLAEKYQGKTEVTGEDWSYNLDEIEGPKPFKATLDSGLARTSTGAKLFASLKGACDGGLDIPHSDTRFAGYSAEKKKLNAEVFRKYIFGGHVADYMKQLAEENPEKYAKQFSQYIKNGVKPEDVKTLYENVHKAIRANPAHQKKPVVAKRWAPAKRSLKQRQARVAQKKASHAKKLEA</sequence>
<dbReference type="Gene3D" id="3.30.420.100">
    <property type="match status" value="1"/>
</dbReference>
<evidence type="ECO:0000256" key="4">
    <source>
        <dbReference type="ARBA" id="ARBA00022980"/>
    </source>
</evidence>
<dbReference type="Pfam" id="PF14204">
    <property type="entry name" value="Ribosomal_L18_c"/>
    <property type="match status" value="1"/>
</dbReference>
<keyword evidence="9" id="KW-1185">Reference proteome</keyword>
<dbReference type="GO" id="GO:0003735">
    <property type="term" value="F:structural constituent of ribosome"/>
    <property type="evidence" value="ECO:0007669"/>
    <property type="project" value="InterPro"/>
</dbReference>
<dbReference type="FunFam" id="3.30.420.100:FF:000002">
    <property type="entry name" value="60S ribosomal protein L5"/>
    <property type="match status" value="1"/>
</dbReference>
<dbReference type="InterPro" id="IPR025607">
    <property type="entry name" value="Ribosomal_uL18_C_euk"/>
</dbReference>
<dbReference type="OMA" id="CQIASAH"/>
<keyword evidence="3" id="KW-0963">Cytoplasm</keyword>
<dbReference type="PANTHER" id="PTHR23410">
    <property type="entry name" value="RIBOSOMAL PROTEIN L5-RELATED"/>
    <property type="match status" value="1"/>
</dbReference>
<dbReference type="VEuPathDB" id="AmoebaDB:ACA1_378220"/>
<dbReference type="Proteomes" id="UP000011083">
    <property type="component" value="Unassembled WGS sequence"/>
</dbReference>
<accession>L8GRC7</accession>
<organism evidence="8 9">
    <name type="scientific">Acanthamoeba castellanii (strain ATCC 30010 / Neff)</name>
    <dbReference type="NCBI Taxonomy" id="1257118"/>
    <lineage>
        <taxon>Eukaryota</taxon>
        <taxon>Amoebozoa</taxon>
        <taxon>Discosea</taxon>
        <taxon>Longamoebia</taxon>
        <taxon>Centramoebida</taxon>
        <taxon>Acanthamoebidae</taxon>
        <taxon>Acanthamoeba</taxon>
    </lineage>
</organism>
<evidence type="ECO:0000256" key="1">
    <source>
        <dbReference type="ARBA" id="ARBA00004496"/>
    </source>
</evidence>
<dbReference type="SUPFAM" id="SSF53137">
    <property type="entry name" value="Translational machinery components"/>
    <property type="match status" value="1"/>
</dbReference>
<proteinExistence type="inferred from homology"/>
<evidence type="ECO:0000256" key="3">
    <source>
        <dbReference type="ARBA" id="ARBA00022490"/>
    </source>
</evidence>
<name>L8GRC7_ACACF</name>
<dbReference type="STRING" id="1257118.L8GRC7"/>
<evidence type="ECO:0000256" key="5">
    <source>
        <dbReference type="ARBA" id="ARBA00023274"/>
    </source>
</evidence>
<feature type="compositionally biased region" description="Basic residues" evidence="6">
    <location>
        <begin position="254"/>
        <end position="291"/>
    </location>
</feature>
<comment type="similarity">
    <text evidence="2">Belongs to the universal ribosomal protein uL18 family.</text>
</comment>
<evidence type="ECO:0000259" key="7">
    <source>
        <dbReference type="Pfam" id="PF14204"/>
    </source>
</evidence>
<evidence type="ECO:0000313" key="8">
    <source>
        <dbReference type="EMBL" id="ELR15704.1"/>
    </source>
</evidence>
<comment type="subcellular location">
    <subcellularLocation>
        <location evidence="1">Cytoplasm</location>
    </subcellularLocation>
</comment>
<dbReference type="GO" id="GO:0006412">
    <property type="term" value="P:translation"/>
    <property type="evidence" value="ECO:0007669"/>
    <property type="project" value="InterPro"/>
</dbReference>
<feature type="domain" description="Large ribosomal subunit protein uL18 C-terminal eukaryotes" evidence="7">
    <location>
        <begin position="239"/>
        <end position="284"/>
    </location>
</feature>
<keyword evidence="5" id="KW-0687">Ribonucleoprotein</keyword>
<dbReference type="InterPro" id="IPR005485">
    <property type="entry name" value="Rbsml_uL18_euk_arch"/>
</dbReference>
<dbReference type="EMBL" id="KB008025">
    <property type="protein sequence ID" value="ELR15704.1"/>
    <property type="molecule type" value="Genomic_DNA"/>
</dbReference>
<dbReference type="AlphaFoldDB" id="L8GRC7"/>
<dbReference type="Pfam" id="PF17144">
    <property type="entry name" value="Ribosomal_L5e"/>
    <property type="match status" value="1"/>
</dbReference>
<reference evidence="8 9" key="1">
    <citation type="journal article" date="2013" name="Genome Biol.">
        <title>Genome of Acanthamoeba castellanii highlights extensive lateral gene transfer and early evolution of tyrosine kinase signaling.</title>
        <authorList>
            <person name="Clarke M."/>
            <person name="Lohan A.J."/>
            <person name="Liu B."/>
            <person name="Lagkouvardos I."/>
            <person name="Roy S."/>
            <person name="Zafar N."/>
            <person name="Bertelli C."/>
            <person name="Schilde C."/>
            <person name="Kianianmomeni A."/>
            <person name="Burglin T.R."/>
            <person name="Frech C."/>
            <person name="Turcotte B."/>
            <person name="Kopec K.O."/>
            <person name="Synnott J.M."/>
            <person name="Choo C."/>
            <person name="Paponov I."/>
            <person name="Finkler A."/>
            <person name="Soon Heng Tan C."/>
            <person name="Hutchins A.P."/>
            <person name="Weinmeier T."/>
            <person name="Rattei T."/>
            <person name="Chu J.S."/>
            <person name="Gimenez G."/>
            <person name="Irimia M."/>
            <person name="Rigden D.J."/>
            <person name="Fitzpatrick D.A."/>
            <person name="Lorenzo-Morales J."/>
            <person name="Bateman A."/>
            <person name="Chiu C.H."/>
            <person name="Tang P."/>
            <person name="Hegemann P."/>
            <person name="Fromm H."/>
            <person name="Raoult D."/>
            <person name="Greub G."/>
            <person name="Miranda-Saavedra D."/>
            <person name="Chen N."/>
            <person name="Nash P."/>
            <person name="Ginger M.L."/>
            <person name="Horn M."/>
            <person name="Schaap P."/>
            <person name="Caler L."/>
            <person name="Loftus B."/>
        </authorList>
    </citation>
    <scope>NUCLEOTIDE SEQUENCE [LARGE SCALE GENOMIC DNA]</scope>
    <source>
        <strain evidence="8 9">Neff</strain>
    </source>
</reference>
<dbReference type="GO" id="GO:0008097">
    <property type="term" value="F:5S rRNA binding"/>
    <property type="evidence" value="ECO:0007669"/>
    <property type="project" value="InterPro"/>
</dbReference>